<keyword evidence="2" id="KW-1185">Reference proteome</keyword>
<name>A0ACC0BFK3_CATRO</name>
<dbReference type="Proteomes" id="UP001060085">
    <property type="component" value="Linkage Group LG03"/>
</dbReference>
<evidence type="ECO:0000313" key="1">
    <source>
        <dbReference type="EMBL" id="KAI5671363.1"/>
    </source>
</evidence>
<sequence>MGLSEMDFDENGFPRGMGLQSYGVCILGPFQVLVNRFSCFYLEGRDTESMDEHYFWGIFTGSLFFADDSLLFHRAISEGAMILKFVISTYEHVSGQKVSLEKYVVYFSFHVPLSDINALADLLAVQHGVGKERGICWRKWDDLCRSKWEDGMGLRDIEIFNTALLAKSGWRILQNPDSVSACALRGNYRPSCLFMSATLGSRVSYAWRSIWEARACWRDVYIGELGMENQLEFGGICGYLYLILLRCGLRCQEGWQYCLMRMGGCGKSYGSSKYHLRWRHDMERIVMLLLGIWKERCSWVFESKMEALVMVAGVQGLLLEFRDRNSCVATCVQRSHAVVAPWMPPTPNCMKINTDASMKDERNGAANESCCTSSAAGSVGCCHTEMMALMLHIELAKRMGIGSFIWEANSTTTVSK</sequence>
<reference evidence="2" key="1">
    <citation type="journal article" date="2023" name="Nat. Plants">
        <title>Single-cell RNA sequencing provides a high-resolution roadmap for understanding the multicellular compartmentation of specialized metabolism.</title>
        <authorList>
            <person name="Sun S."/>
            <person name="Shen X."/>
            <person name="Li Y."/>
            <person name="Li Y."/>
            <person name="Wang S."/>
            <person name="Li R."/>
            <person name="Zhang H."/>
            <person name="Shen G."/>
            <person name="Guo B."/>
            <person name="Wei J."/>
            <person name="Xu J."/>
            <person name="St-Pierre B."/>
            <person name="Chen S."/>
            <person name="Sun C."/>
        </authorList>
    </citation>
    <scope>NUCLEOTIDE SEQUENCE [LARGE SCALE GENOMIC DNA]</scope>
</reference>
<accession>A0ACC0BFK3</accession>
<gene>
    <name evidence="1" type="ORF">M9H77_11727</name>
</gene>
<organism evidence="1 2">
    <name type="scientific">Catharanthus roseus</name>
    <name type="common">Madagascar periwinkle</name>
    <name type="synonym">Vinca rosea</name>
    <dbReference type="NCBI Taxonomy" id="4058"/>
    <lineage>
        <taxon>Eukaryota</taxon>
        <taxon>Viridiplantae</taxon>
        <taxon>Streptophyta</taxon>
        <taxon>Embryophyta</taxon>
        <taxon>Tracheophyta</taxon>
        <taxon>Spermatophyta</taxon>
        <taxon>Magnoliopsida</taxon>
        <taxon>eudicotyledons</taxon>
        <taxon>Gunneridae</taxon>
        <taxon>Pentapetalae</taxon>
        <taxon>asterids</taxon>
        <taxon>lamiids</taxon>
        <taxon>Gentianales</taxon>
        <taxon>Apocynaceae</taxon>
        <taxon>Rauvolfioideae</taxon>
        <taxon>Vinceae</taxon>
        <taxon>Catharanthinae</taxon>
        <taxon>Catharanthus</taxon>
    </lineage>
</organism>
<proteinExistence type="predicted"/>
<protein>
    <submittedName>
        <fullName evidence="1">Uncharacterized protein</fullName>
    </submittedName>
</protein>
<evidence type="ECO:0000313" key="2">
    <source>
        <dbReference type="Proteomes" id="UP001060085"/>
    </source>
</evidence>
<dbReference type="EMBL" id="CM044703">
    <property type="protein sequence ID" value="KAI5671363.1"/>
    <property type="molecule type" value="Genomic_DNA"/>
</dbReference>
<comment type="caution">
    <text evidence="1">The sequence shown here is derived from an EMBL/GenBank/DDBJ whole genome shotgun (WGS) entry which is preliminary data.</text>
</comment>